<dbReference type="InterPro" id="IPR050314">
    <property type="entry name" value="Glycosyl_Hydrlase_18"/>
</dbReference>
<dbReference type="EC" id="3.2.1.14" evidence="3"/>
<dbReference type="SMART" id="SM00636">
    <property type="entry name" value="Glyco_18"/>
    <property type="match status" value="1"/>
</dbReference>
<sequence length="386" mass="43683">MLSILDRFCGLKGEYMIDNLPADNLTHILYAFANVRPETGEVHLTDSWADEQIHWEGDSWDDQGNNLYGCLKQLYLLKKRYRHLRVMLSIGGWSFSANFTNLTNATHRQTFARTAVQLIEDYGLDGLDIDWEYPKNATQASAYTDLLRLTREELDRHQVRRDGTRVTFDLSIAAPCGPEQMKQLEVRAMDQYLTFWNLMAYDFSGSWSPEVSHQSQLYGPSNEASAHGSVSWYLSQGIRSDKIVLGMPLYGRSFANTTGLGANFSGVAPGTWEAGMYDYRALPRPGAIVGEDISRGASWTYDPSLREFVSYDTPNVAAIKARYVRDQNLGGLMWWEMDADLRPEDQLAAHALVPLATREMGGIGKEEWNCLDYGSSKWDNLKLGRI</sequence>
<keyword evidence="6" id="KW-0146">Chitin degradation</keyword>
<dbReference type="GO" id="GO:0005576">
    <property type="term" value="C:extracellular region"/>
    <property type="evidence" value="ECO:0007669"/>
    <property type="project" value="UniProtKB-SubCell"/>
</dbReference>
<keyword evidence="8 10" id="KW-0326">Glycosidase</keyword>
<dbReference type="SUPFAM" id="SSF54556">
    <property type="entry name" value="Chitinase insertion domain"/>
    <property type="match status" value="1"/>
</dbReference>
<dbReference type="PANTHER" id="PTHR11177:SF317">
    <property type="entry name" value="CHITINASE 12-RELATED"/>
    <property type="match status" value="1"/>
</dbReference>
<comment type="catalytic activity">
    <reaction evidence="1">
        <text>Random endo-hydrolysis of N-acetyl-beta-D-glucosaminide (1-&gt;4)-beta-linkages in chitin and chitodextrins.</text>
        <dbReference type="EC" id="3.2.1.14"/>
    </reaction>
</comment>
<dbReference type="GO" id="GO:0008061">
    <property type="term" value="F:chitin binding"/>
    <property type="evidence" value="ECO:0007669"/>
    <property type="project" value="InterPro"/>
</dbReference>
<dbReference type="InterPro" id="IPR029070">
    <property type="entry name" value="Chitinase_insertion_sf"/>
</dbReference>
<dbReference type="InterPro" id="IPR011583">
    <property type="entry name" value="Chitinase_II/V-like_cat"/>
</dbReference>
<evidence type="ECO:0000256" key="5">
    <source>
        <dbReference type="ARBA" id="ARBA00022801"/>
    </source>
</evidence>
<dbReference type="Pfam" id="PF00704">
    <property type="entry name" value="Glyco_hydro_18"/>
    <property type="match status" value="1"/>
</dbReference>
<keyword evidence="4" id="KW-0964">Secreted</keyword>
<dbReference type="InterPro" id="IPR001223">
    <property type="entry name" value="Glyco_hydro18_cat"/>
</dbReference>
<dbReference type="InterPro" id="IPR001579">
    <property type="entry name" value="Glyco_hydro_18_chit_AS"/>
</dbReference>
<evidence type="ECO:0000256" key="10">
    <source>
        <dbReference type="RuleBase" id="RU000489"/>
    </source>
</evidence>
<keyword evidence="7" id="KW-0119">Carbohydrate metabolism</keyword>
<comment type="subcellular location">
    <subcellularLocation>
        <location evidence="2">Secreted</location>
    </subcellularLocation>
</comment>
<dbReference type="FunFam" id="3.20.20.80:FF:000075">
    <property type="entry name" value="Sporulation-specific chitinase"/>
    <property type="match status" value="1"/>
</dbReference>
<evidence type="ECO:0000256" key="8">
    <source>
        <dbReference type="ARBA" id="ARBA00023295"/>
    </source>
</evidence>
<dbReference type="CDD" id="cd06548">
    <property type="entry name" value="GH18_chitinase"/>
    <property type="match status" value="1"/>
</dbReference>
<accession>A0A0F7SNJ0</accession>
<organism evidence="13">
    <name type="scientific">Phaffia rhodozyma</name>
    <name type="common">Yeast</name>
    <name type="synonym">Xanthophyllomyces dendrorhous</name>
    <dbReference type="NCBI Taxonomy" id="264483"/>
    <lineage>
        <taxon>Eukaryota</taxon>
        <taxon>Fungi</taxon>
        <taxon>Dikarya</taxon>
        <taxon>Basidiomycota</taxon>
        <taxon>Agaricomycotina</taxon>
        <taxon>Tremellomycetes</taxon>
        <taxon>Cystofilobasidiales</taxon>
        <taxon>Mrakiaceae</taxon>
        <taxon>Phaffia</taxon>
    </lineage>
</organism>
<evidence type="ECO:0000256" key="11">
    <source>
        <dbReference type="RuleBase" id="RU004453"/>
    </source>
</evidence>
<dbReference type="GO" id="GO:0006032">
    <property type="term" value="P:chitin catabolic process"/>
    <property type="evidence" value="ECO:0007669"/>
    <property type="project" value="UniProtKB-KW"/>
</dbReference>
<evidence type="ECO:0000256" key="3">
    <source>
        <dbReference type="ARBA" id="ARBA00012729"/>
    </source>
</evidence>
<evidence type="ECO:0000256" key="1">
    <source>
        <dbReference type="ARBA" id="ARBA00000822"/>
    </source>
</evidence>
<dbReference type="AlphaFoldDB" id="A0A0F7SNJ0"/>
<evidence type="ECO:0000259" key="12">
    <source>
        <dbReference type="PROSITE" id="PS51910"/>
    </source>
</evidence>
<evidence type="ECO:0000256" key="6">
    <source>
        <dbReference type="ARBA" id="ARBA00023024"/>
    </source>
</evidence>
<dbReference type="GO" id="GO:0000272">
    <property type="term" value="P:polysaccharide catabolic process"/>
    <property type="evidence" value="ECO:0007669"/>
    <property type="project" value="UniProtKB-KW"/>
</dbReference>
<feature type="domain" description="GH18" evidence="12">
    <location>
        <begin position="5"/>
        <end position="355"/>
    </location>
</feature>
<dbReference type="Gene3D" id="3.10.50.10">
    <property type="match status" value="1"/>
</dbReference>
<reference evidence="13" key="1">
    <citation type="submission" date="2014-08" db="EMBL/GenBank/DDBJ databases">
        <authorList>
            <person name="Sharma Rahul"/>
            <person name="Thines Marco"/>
        </authorList>
    </citation>
    <scope>NUCLEOTIDE SEQUENCE</scope>
</reference>
<evidence type="ECO:0000256" key="7">
    <source>
        <dbReference type="ARBA" id="ARBA00023277"/>
    </source>
</evidence>
<dbReference type="GO" id="GO:0008843">
    <property type="term" value="F:endochitinase activity"/>
    <property type="evidence" value="ECO:0007669"/>
    <property type="project" value="UniProtKB-EC"/>
</dbReference>
<dbReference type="PROSITE" id="PS01095">
    <property type="entry name" value="GH18_1"/>
    <property type="match status" value="1"/>
</dbReference>
<dbReference type="PROSITE" id="PS51910">
    <property type="entry name" value="GH18_2"/>
    <property type="match status" value="1"/>
</dbReference>
<evidence type="ECO:0000256" key="2">
    <source>
        <dbReference type="ARBA" id="ARBA00004613"/>
    </source>
</evidence>
<proteinExistence type="inferred from homology"/>
<name>A0A0F7SNJ0_PHARH</name>
<comment type="similarity">
    <text evidence="11">Belongs to the glycosyl hydrolase 18 family.</text>
</comment>
<dbReference type="SUPFAM" id="SSF51445">
    <property type="entry name" value="(Trans)glycosidases"/>
    <property type="match status" value="1"/>
</dbReference>
<keyword evidence="9" id="KW-0624">Polysaccharide degradation</keyword>
<protein>
    <recommendedName>
        <fullName evidence="3">chitinase</fullName>
        <ecNumber evidence="3">3.2.1.14</ecNumber>
    </recommendedName>
</protein>
<evidence type="ECO:0000256" key="9">
    <source>
        <dbReference type="ARBA" id="ARBA00023326"/>
    </source>
</evidence>
<dbReference type="Gene3D" id="3.20.20.80">
    <property type="entry name" value="Glycosidases"/>
    <property type="match status" value="1"/>
</dbReference>
<dbReference type="InterPro" id="IPR017853">
    <property type="entry name" value="GH"/>
</dbReference>
<dbReference type="PANTHER" id="PTHR11177">
    <property type="entry name" value="CHITINASE"/>
    <property type="match status" value="1"/>
</dbReference>
<evidence type="ECO:0000256" key="4">
    <source>
        <dbReference type="ARBA" id="ARBA00022525"/>
    </source>
</evidence>
<dbReference type="EMBL" id="LN483345">
    <property type="protein sequence ID" value="CDZ98667.1"/>
    <property type="molecule type" value="Genomic_DNA"/>
</dbReference>
<keyword evidence="5 10" id="KW-0378">Hydrolase</keyword>
<evidence type="ECO:0000313" key="13">
    <source>
        <dbReference type="EMBL" id="CDZ98667.1"/>
    </source>
</evidence>